<proteinExistence type="predicted"/>
<dbReference type="CTD" id="20316378"/>
<sequence length="101" mass="11706">MQENFSTMSIRRILADSLPQKELNWSIIPFSDYYDGQIFNFERCNALSVPSCHATQRKHEGWDTARLPKSRQRKSRAGGRILTTDLRTQYVLATHMNFAGK</sequence>
<evidence type="ECO:0000313" key="2">
    <source>
        <dbReference type="Proteomes" id="UP000054324"/>
    </source>
</evidence>
<dbReference type="GeneID" id="20316378"/>
<dbReference type="AlphaFoldDB" id="A0A075A7R7"/>
<gene>
    <name evidence="1" type="ORF">T265_02190</name>
</gene>
<dbReference type="EMBL" id="KL596643">
    <property type="protein sequence ID" value="KER31690.1"/>
    <property type="molecule type" value="Genomic_DNA"/>
</dbReference>
<dbReference type="KEGG" id="ovi:T265_02190"/>
<accession>A0A075A7R7</accession>
<name>A0A075A7R7_OPIVI</name>
<dbReference type="Proteomes" id="UP000054324">
    <property type="component" value="Unassembled WGS sequence"/>
</dbReference>
<protein>
    <submittedName>
        <fullName evidence="1">Uncharacterized protein</fullName>
    </submittedName>
</protein>
<keyword evidence="2" id="KW-1185">Reference proteome</keyword>
<reference evidence="1 2" key="1">
    <citation type="submission" date="2013-11" db="EMBL/GenBank/DDBJ databases">
        <title>Opisthorchis viverrini - life in the bile duct.</title>
        <authorList>
            <person name="Young N.D."/>
            <person name="Nagarajan N."/>
            <person name="Lin S.J."/>
            <person name="Korhonen P.K."/>
            <person name="Jex A.R."/>
            <person name="Hall R.S."/>
            <person name="Safavi-Hemami H."/>
            <person name="Kaewkong W."/>
            <person name="Bertrand D."/>
            <person name="Gao S."/>
            <person name="Seet Q."/>
            <person name="Wongkham S."/>
            <person name="Teh B.T."/>
            <person name="Wongkham C."/>
            <person name="Intapan P.M."/>
            <person name="Maleewong W."/>
            <person name="Yang X."/>
            <person name="Hu M."/>
            <person name="Wang Z."/>
            <person name="Hofmann A."/>
            <person name="Sternberg P.W."/>
            <person name="Tan P."/>
            <person name="Wang J."/>
            <person name="Gasser R.B."/>
        </authorList>
    </citation>
    <scope>NUCLEOTIDE SEQUENCE [LARGE SCALE GENOMIC DNA]</scope>
</reference>
<dbReference type="RefSeq" id="XP_009164628.1">
    <property type="nucleotide sequence ID" value="XM_009166364.1"/>
</dbReference>
<organism evidence="1 2">
    <name type="scientific">Opisthorchis viverrini</name>
    <name type="common">Southeast Asian liver fluke</name>
    <dbReference type="NCBI Taxonomy" id="6198"/>
    <lineage>
        <taxon>Eukaryota</taxon>
        <taxon>Metazoa</taxon>
        <taxon>Spiralia</taxon>
        <taxon>Lophotrochozoa</taxon>
        <taxon>Platyhelminthes</taxon>
        <taxon>Trematoda</taxon>
        <taxon>Digenea</taxon>
        <taxon>Opisthorchiida</taxon>
        <taxon>Opisthorchiata</taxon>
        <taxon>Opisthorchiidae</taxon>
        <taxon>Opisthorchis</taxon>
    </lineage>
</organism>
<evidence type="ECO:0000313" key="1">
    <source>
        <dbReference type="EMBL" id="KER31690.1"/>
    </source>
</evidence>
<dbReference type="OrthoDB" id="6921389at2759"/>